<dbReference type="OrthoDB" id="5197182at2"/>
<comment type="caution">
    <text evidence="1">The sequence shown here is derived from an EMBL/GenBank/DDBJ whole genome shotgun (WGS) entry which is preliminary data.</text>
</comment>
<keyword evidence="2" id="KW-1185">Reference proteome</keyword>
<sequence length="169" mass="17969">MLTFVSDAQLMLSCAEALVRDAAATTGLRVTLSIWNDRANGIGAVVHESAVEPSTPVWEAVGWVEGGDCLAVHSPSAPTEAFPENGDRTEVTYDIANAAQQLVQVLLWRQGSDPTWPPCPEHPGRHPLRPEDSRWRRDGAVEAEGALALWVCPTGTTAIAIGDLPGGPP</sequence>
<proteinExistence type="predicted"/>
<organism evidence="1 2">
    <name type="scientific">Nostocoides japonicum T1-X7</name>
    <dbReference type="NCBI Taxonomy" id="1194083"/>
    <lineage>
        <taxon>Bacteria</taxon>
        <taxon>Bacillati</taxon>
        <taxon>Actinomycetota</taxon>
        <taxon>Actinomycetes</taxon>
        <taxon>Micrococcales</taxon>
        <taxon>Intrasporangiaceae</taxon>
        <taxon>Nostocoides</taxon>
    </lineage>
</organism>
<protein>
    <submittedName>
        <fullName evidence="1">Uncharacterized protein</fullName>
    </submittedName>
</protein>
<evidence type="ECO:0000313" key="2">
    <source>
        <dbReference type="Proteomes" id="UP000035721"/>
    </source>
</evidence>
<dbReference type="RefSeq" id="WP_048549520.1">
    <property type="nucleotide sequence ID" value="NZ_HF570958.1"/>
</dbReference>
<dbReference type="AlphaFoldDB" id="A0A077LV50"/>
<dbReference type="EMBL" id="CAJB01000001">
    <property type="protein sequence ID" value="CCH75885.1"/>
    <property type="molecule type" value="Genomic_DNA"/>
</dbReference>
<evidence type="ECO:0000313" key="1">
    <source>
        <dbReference type="EMBL" id="CCH75885.1"/>
    </source>
</evidence>
<accession>A0A077LV50</accession>
<reference evidence="1 2" key="1">
    <citation type="journal article" date="2013" name="ISME J.">
        <title>A metabolic model for members of the genus Tetrasphaera involved in enhanced biological phosphorus removal.</title>
        <authorList>
            <person name="Kristiansen R."/>
            <person name="Nguyen H.T.T."/>
            <person name="Saunders A.M."/>
            <person name="Nielsen J.L."/>
            <person name="Wimmer R."/>
            <person name="Le V.Q."/>
            <person name="McIlroy S.J."/>
            <person name="Petrovski S."/>
            <person name="Seviour R.J."/>
            <person name="Calteau A."/>
            <person name="Nielsen K.L."/>
            <person name="Nielsen P.H."/>
        </authorList>
    </citation>
    <scope>NUCLEOTIDE SEQUENCE [LARGE SCALE GENOMIC DNA]</scope>
    <source>
        <strain evidence="1 2">T1-X7</strain>
    </source>
</reference>
<name>A0A077LV50_9MICO</name>
<gene>
    <name evidence="1" type="ORF">BN12_10032</name>
</gene>
<dbReference type="Proteomes" id="UP000035721">
    <property type="component" value="Unassembled WGS sequence"/>
</dbReference>